<dbReference type="EMBL" id="CM043022">
    <property type="protein sequence ID" value="KAI4456910.1"/>
    <property type="molecule type" value="Genomic_DNA"/>
</dbReference>
<sequence length="217" mass="25226">MWWRIFSALPSRYSLSDTRVEGVRYQYVDIHAEYPWGSQVVESIKYGAIDYEGIDKEHLQCKVGRKTEPVHYVTNTISTGTMLLNTLCDAYEEPNEKGDGRLLFRFHRKLSPYKVSFALPKVNVSSVNEDLIQLSLYLCKKLRANNVSSLLLPTSSQNTLEYQWSQYDQMGIPYNILINQSTLTNGIIQLRSRDTTLKEQVHISELPKYIEQLFRNY</sequence>
<evidence type="ECO:0000313" key="2">
    <source>
        <dbReference type="Proteomes" id="UP001056778"/>
    </source>
</evidence>
<reference evidence="1" key="1">
    <citation type="submission" date="2022-04" db="EMBL/GenBank/DDBJ databases">
        <title>Chromosome-scale genome assembly of Holotrichia oblita Faldermann.</title>
        <authorList>
            <person name="Rongchong L."/>
        </authorList>
    </citation>
    <scope>NUCLEOTIDE SEQUENCE</scope>
    <source>
        <strain evidence="1">81SQS9</strain>
    </source>
</reference>
<keyword evidence="2" id="KW-1185">Reference proteome</keyword>
<evidence type="ECO:0000313" key="1">
    <source>
        <dbReference type="EMBL" id="KAI4456910.1"/>
    </source>
</evidence>
<gene>
    <name evidence="1" type="ORF">MML48_8g00019093</name>
</gene>
<comment type="caution">
    <text evidence="1">The sequence shown here is derived from an EMBL/GenBank/DDBJ whole genome shotgun (WGS) entry which is preliminary data.</text>
</comment>
<proteinExistence type="predicted"/>
<organism evidence="1 2">
    <name type="scientific">Holotrichia oblita</name>
    <name type="common">Chafer beetle</name>
    <dbReference type="NCBI Taxonomy" id="644536"/>
    <lineage>
        <taxon>Eukaryota</taxon>
        <taxon>Metazoa</taxon>
        <taxon>Ecdysozoa</taxon>
        <taxon>Arthropoda</taxon>
        <taxon>Hexapoda</taxon>
        <taxon>Insecta</taxon>
        <taxon>Pterygota</taxon>
        <taxon>Neoptera</taxon>
        <taxon>Endopterygota</taxon>
        <taxon>Coleoptera</taxon>
        <taxon>Polyphaga</taxon>
        <taxon>Scarabaeiformia</taxon>
        <taxon>Scarabaeidae</taxon>
        <taxon>Melolonthinae</taxon>
        <taxon>Holotrichia</taxon>
    </lineage>
</organism>
<accession>A0ACB9SNY4</accession>
<name>A0ACB9SNY4_HOLOL</name>
<dbReference type="Proteomes" id="UP001056778">
    <property type="component" value="Chromosome 8"/>
</dbReference>
<protein>
    <submittedName>
        <fullName evidence="1">Glycyl-trna synthetase/dna polymerase subunit gamma-2</fullName>
    </submittedName>
</protein>